<evidence type="ECO:0000313" key="3">
    <source>
        <dbReference type="Proteomes" id="UP000252707"/>
    </source>
</evidence>
<sequence length="223" mass="25647">MKYVNVLLLFVLLGIITGCVSSGGVRIDNIPMYGQPDIPRPAELQQADKNFIASVVEGLGSREEASKVWWAQGERFMNEGNFDYAMRRYNQSWLLNPENYQPYWGFARVSMEKGNLEEAIRFLEKAESLIDDDFQKAALLADLGTIYTEKGAQVPSFFERANKKFEESINLDASYPNSWRRWAFSLYEQKRYSEARVKVQRAQELGAKPFPESFLSALRKAEE</sequence>
<keyword evidence="1" id="KW-0802">TPR repeat</keyword>
<reference evidence="2 3" key="1">
    <citation type="submission" date="2018-07" db="EMBL/GenBank/DDBJ databases">
        <title>Genomic Encyclopedia of Type Strains, Phase IV (KMG-IV): sequencing the most valuable type-strain genomes for metagenomic binning, comparative biology and taxonomic classification.</title>
        <authorList>
            <person name="Goeker M."/>
        </authorList>
    </citation>
    <scope>NUCLEOTIDE SEQUENCE [LARGE SCALE GENOMIC DNA]</scope>
    <source>
        <strain evidence="2 3">DSM 26407</strain>
    </source>
</reference>
<evidence type="ECO:0000256" key="1">
    <source>
        <dbReference type="PROSITE-ProRule" id="PRU00339"/>
    </source>
</evidence>
<dbReference type="PROSITE" id="PS51257">
    <property type="entry name" value="PROKAR_LIPOPROTEIN"/>
    <property type="match status" value="1"/>
</dbReference>
<dbReference type="Proteomes" id="UP000252707">
    <property type="component" value="Unassembled WGS sequence"/>
</dbReference>
<dbReference type="InterPro" id="IPR011990">
    <property type="entry name" value="TPR-like_helical_dom_sf"/>
</dbReference>
<feature type="repeat" description="TPR" evidence="1">
    <location>
        <begin position="66"/>
        <end position="99"/>
    </location>
</feature>
<dbReference type="OrthoDB" id="9812424at2"/>
<evidence type="ECO:0000313" key="2">
    <source>
        <dbReference type="EMBL" id="RCX28133.1"/>
    </source>
</evidence>
<gene>
    <name evidence="2" type="ORF">DFQ59_108161</name>
</gene>
<dbReference type="PROSITE" id="PS50005">
    <property type="entry name" value="TPR"/>
    <property type="match status" value="1"/>
</dbReference>
<accession>A0A369C2X5</accession>
<dbReference type="Pfam" id="PF14559">
    <property type="entry name" value="TPR_19"/>
    <property type="match status" value="1"/>
</dbReference>
<dbReference type="EMBL" id="QPJY01000008">
    <property type="protein sequence ID" value="RCX28133.1"/>
    <property type="molecule type" value="Genomic_DNA"/>
</dbReference>
<dbReference type="SUPFAM" id="SSF48452">
    <property type="entry name" value="TPR-like"/>
    <property type="match status" value="1"/>
</dbReference>
<keyword evidence="3" id="KW-1185">Reference proteome</keyword>
<dbReference type="SMART" id="SM00028">
    <property type="entry name" value="TPR"/>
    <property type="match status" value="3"/>
</dbReference>
<dbReference type="AlphaFoldDB" id="A0A369C2X5"/>
<comment type="caution">
    <text evidence="2">The sequence shown here is derived from an EMBL/GenBank/DDBJ whole genome shotgun (WGS) entry which is preliminary data.</text>
</comment>
<proteinExistence type="predicted"/>
<name>A0A369C2X5_9GAMM</name>
<dbReference type="Gene3D" id="1.25.40.10">
    <property type="entry name" value="Tetratricopeptide repeat domain"/>
    <property type="match status" value="1"/>
</dbReference>
<protein>
    <submittedName>
        <fullName evidence="2">Tetratricopeptide repeat protein</fullName>
    </submittedName>
</protein>
<organism evidence="2 3">
    <name type="scientific">Thioalbus denitrificans</name>
    <dbReference type="NCBI Taxonomy" id="547122"/>
    <lineage>
        <taxon>Bacteria</taxon>
        <taxon>Pseudomonadati</taxon>
        <taxon>Pseudomonadota</taxon>
        <taxon>Gammaproteobacteria</taxon>
        <taxon>Chromatiales</taxon>
        <taxon>Ectothiorhodospiraceae</taxon>
        <taxon>Thioalbus</taxon>
    </lineage>
</organism>
<dbReference type="RefSeq" id="WP_114280545.1">
    <property type="nucleotide sequence ID" value="NZ_QPJY01000008.1"/>
</dbReference>
<dbReference type="InterPro" id="IPR019734">
    <property type="entry name" value="TPR_rpt"/>
</dbReference>